<sequence>MNTNPEEQALLADAAQLRRERMQIGDPEATEAIRRGFAHSPASRKRRFLPYAVAAVVMAVLLGAGWWQGGPIGIPAPHTAKDMSWGALERYRALSTKDVDHVTLESAVRNNYIQIVNKSVSSGPYRITLDAVTADENKIMLLYTATAESGQEIYKVNSAKVTDSNSGKLLNSKFQIGNGDGRSWSGQSTVMLDRSQPFPSRIEVDFQVASVNPGKLGDPKTGTVAADFRYSDRMKIDVDLEPKFEKTPTFVMQPDRSISIDGHKIVLSKVEMSPLLTRATFAIDNGSELDFKTKQSIWDKLRYMTIVSTNRNGRAVQLNPVAGNGTDEGFEQIFSSSMLDKPRSLVLKMYIDSDTGAPKPLKDLPVVELKIK</sequence>
<name>A0ABV2F1W7_9BACL</name>
<evidence type="ECO:0000313" key="3">
    <source>
        <dbReference type="Proteomes" id="UP001549098"/>
    </source>
</evidence>
<dbReference type="RefSeq" id="WP_354496893.1">
    <property type="nucleotide sequence ID" value="NZ_JBEPLV010000002.1"/>
</dbReference>
<keyword evidence="3" id="KW-1185">Reference proteome</keyword>
<dbReference type="Proteomes" id="UP001549098">
    <property type="component" value="Unassembled WGS sequence"/>
</dbReference>
<dbReference type="EMBL" id="JBEPLV010000002">
    <property type="protein sequence ID" value="MET3545774.1"/>
    <property type="molecule type" value="Genomic_DNA"/>
</dbReference>
<protein>
    <recommendedName>
        <fullName evidence="4">DUF4179 domain-containing protein</fullName>
    </recommendedName>
</protein>
<organism evidence="2 3">
    <name type="scientific">Paenibacillus favisporus</name>
    <dbReference type="NCBI Taxonomy" id="221028"/>
    <lineage>
        <taxon>Bacteria</taxon>
        <taxon>Bacillati</taxon>
        <taxon>Bacillota</taxon>
        <taxon>Bacilli</taxon>
        <taxon>Bacillales</taxon>
        <taxon>Paenibacillaceae</taxon>
        <taxon>Paenibacillus</taxon>
    </lineage>
</organism>
<comment type="caution">
    <text evidence="2">The sequence shown here is derived from an EMBL/GenBank/DDBJ whole genome shotgun (WGS) entry which is preliminary data.</text>
</comment>
<keyword evidence="1" id="KW-0472">Membrane</keyword>
<evidence type="ECO:0008006" key="4">
    <source>
        <dbReference type="Google" id="ProtNLM"/>
    </source>
</evidence>
<proteinExistence type="predicted"/>
<keyword evidence="1" id="KW-1133">Transmembrane helix</keyword>
<accession>A0ABV2F1W7</accession>
<evidence type="ECO:0000313" key="2">
    <source>
        <dbReference type="EMBL" id="MET3545774.1"/>
    </source>
</evidence>
<gene>
    <name evidence="2" type="ORF">ABID47_002385</name>
</gene>
<keyword evidence="1" id="KW-0812">Transmembrane</keyword>
<evidence type="ECO:0000256" key="1">
    <source>
        <dbReference type="SAM" id="Phobius"/>
    </source>
</evidence>
<reference evidence="2 3" key="1">
    <citation type="submission" date="2024-06" db="EMBL/GenBank/DDBJ databases">
        <title>Genomic Encyclopedia of Type Strains, Phase IV (KMG-IV): sequencing the most valuable type-strain genomes for metagenomic binning, comparative biology and taxonomic classification.</title>
        <authorList>
            <person name="Goeker M."/>
        </authorList>
    </citation>
    <scope>NUCLEOTIDE SEQUENCE [LARGE SCALE GENOMIC DNA]</scope>
    <source>
        <strain evidence="2 3">DSM 17253</strain>
    </source>
</reference>
<feature type="transmembrane region" description="Helical" evidence="1">
    <location>
        <begin position="48"/>
        <end position="67"/>
    </location>
</feature>